<dbReference type="InterPro" id="IPR007278">
    <property type="entry name" value="DUF397"/>
</dbReference>
<comment type="caution">
    <text evidence="2">The sequence shown here is derived from an EMBL/GenBank/DDBJ whole genome shotgun (WGS) entry which is preliminary data.</text>
</comment>
<dbReference type="Proteomes" id="UP001180754">
    <property type="component" value="Unassembled WGS sequence"/>
</dbReference>
<organism evidence="2 3">
    <name type="scientific">Streptomyces lonegramiae</name>
    <dbReference type="NCBI Taxonomy" id="3075524"/>
    <lineage>
        <taxon>Bacteria</taxon>
        <taxon>Bacillati</taxon>
        <taxon>Actinomycetota</taxon>
        <taxon>Actinomycetes</taxon>
        <taxon>Kitasatosporales</taxon>
        <taxon>Streptomycetaceae</taxon>
        <taxon>Streptomyces</taxon>
    </lineage>
</organism>
<evidence type="ECO:0000259" key="1">
    <source>
        <dbReference type="Pfam" id="PF04149"/>
    </source>
</evidence>
<sequence length="66" mass="7332">MTPEVIGPYRKSSYSMQEGNCVEIAATTGGGRAVRDSKDKRGPHLTFTGGAWQAFLRGVKRREFDR</sequence>
<evidence type="ECO:0000313" key="2">
    <source>
        <dbReference type="EMBL" id="MDT0548878.1"/>
    </source>
</evidence>
<feature type="domain" description="DUF397" evidence="1">
    <location>
        <begin position="9"/>
        <end position="60"/>
    </location>
</feature>
<gene>
    <name evidence="2" type="ORF">RND15_40340</name>
</gene>
<proteinExistence type="predicted"/>
<name>A0ABU2XVL8_9ACTN</name>
<dbReference type="Pfam" id="PF04149">
    <property type="entry name" value="DUF397"/>
    <property type="match status" value="1"/>
</dbReference>
<keyword evidence="3" id="KW-1185">Reference proteome</keyword>
<reference evidence="2" key="1">
    <citation type="submission" date="2024-05" db="EMBL/GenBank/DDBJ databases">
        <title>30 novel species of actinomycetes from the DSMZ collection.</title>
        <authorList>
            <person name="Nouioui I."/>
        </authorList>
    </citation>
    <scope>NUCLEOTIDE SEQUENCE</scope>
    <source>
        <strain evidence="2">DSM 41529</strain>
    </source>
</reference>
<evidence type="ECO:0000313" key="3">
    <source>
        <dbReference type="Proteomes" id="UP001180754"/>
    </source>
</evidence>
<protein>
    <submittedName>
        <fullName evidence="2">DUF397 domain-containing protein</fullName>
    </submittedName>
</protein>
<dbReference type="RefSeq" id="WP_311729442.1">
    <property type="nucleotide sequence ID" value="NZ_JAVRFD010000029.1"/>
</dbReference>
<dbReference type="EMBL" id="JAVRFD010000029">
    <property type="protein sequence ID" value="MDT0548878.1"/>
    <property type="molecule type" value="Genomic_DNA"/>
</dbReference>
<accession>A0ABU2XVL8</accession>